<dbReference type="InterPro" id="IPR006115">
    <property type="entry name" value="6PGDH_NADP-bd"/>
</dbReference>
<dbReference type="Gene3D" id="3.40.50.720">
    <property type="entry name" value="NAD(P)-binding Rossmann-like Domain"/>
    <property type="match status" value="1"/>
</dbReference>
<dbReference type="InterPro" id="IPR013328">
    <property type="entry name" value="6PGD_dom2"/>
</dbReference>
<comment type="similarity">
    <text evidence="1">Belongs to the HIBADH-related family.</text>
</comment>
<keyword evidence="7" id="KW-1185">Reference proteome</keyword>
<dbReference type="Pfam" id="PF14833">
    <property type="entry name" value="NAD_binding_11"/>
    <property type="match status" value="1"/>
</dbReference>
<dbReference type="PANTHER" id="PTHR43580:SF2">
    <property type="entry name" value="CYTOKINE-LIKE NUCLEAR FACTOR N-PAC"/>
    <property type="match status" value="1"/>
</dbReference>
<dbReference type="InterPro" id="IPR029154">
    <property type="entry name" value="HIBADH-like_NADP-bd"/>
</dbReference>
<organism evidence="6 7">
    <name type="scientific">Microbispora corallina</name>
    <dbReference type="NCBI Taxonomy" id="83302"/>
    <lineage>
        <taxon>Bacteria</taxon>
        <taxon>Bacillati</taxon>
        <taxon>Actinomycetota</taxon>
        <taxon>Actinomycetes</taxon>
        <taxon>Streptosporangiales</taxon>
        <taxon>Streptosporangiaceae</taxon>
        <taxon>Microbispora</taxon>
    </lineage>
</organism>
<evidence type="ECO:0000313" key="6">
    <source>
        <dbReference type="EMBL" id="GIH44024.1"/>
    </source>
</evidence>
<evidence type="ECO:0000256" key="1">
    <source>
        <dbReference type="ARBA" id="ARBA00009080"/>
    </source>
</evidence>
<dbReference type="Pfam" id="PF03446">
    <property type="entry name" value="NAD_binding_2"/>
    <property type="match status" value="1"/>
</dbReference>
<evidence type="ECO:0000256" key="2">
    <source>
        <dbReference type="ARBA" id="ARBA00023002"/>
    </source>
</evidence>
<reference evidence="6 7" key="1">
    <citation type="submission" date="2021-01" db="EMBL/GenBank/DDBJ databases">
        <title>Whole genome shotgun sequence of Microbispora corallina NBRC 16416.</title>
        <authorList>
            <person name="Komaki H."/>
            <person name="Tamura T."/>
        </authorList>
    </citation>
    <scope>NUCLEOTIDE SEQUENCE [LARGE SCALE GENOMIC DNA]</scope>
    <source>
        <strain evidence="6 7">NBRC 16416</strain>
    </source>
</reference>
<accession>A0ABQ4GAB7</accession>
<dbReference type="PANTHER" id="PTHR43580">
    <property type="entry name" value="OXIDOREDUCTASE GLYR1-RELATED"/>
    <property type="match status" value="1"/>
</dbReference>
<dbReference type="InterPro" id="IPR008927">
    <property type="entry name" value="6-PGluconate_DH-like_C_sf"/>
</dbReference>
<dbReference type="SUPFAM" id="SSF48179">
    <property type="entry name" value="6-phosphogluconate dehydrogenase C-terminal domain-like"/>
    <property type="match status" value="1"/>
</dbReference>
<dbReference type="RefSeq" id="WP_204061058.1">
    <property type="nucleotide sequence ID" value="NZ_BAAAGP010000040.1"/>
</dbReference>
<dbReference type="Gene3D" id="1.10.1040.10">
    <property type="entry name" value="N-(1-d-carboxylethyl)-l-norvaline Dehydrogenase, domain 2"/>
    <property type="match status" value="1"/>
</dbReference>
<keyword evidence="2" id="KW-0560">Oxidoreductase</keyword>
<evidence type="ECO:0000259" key="4">
    <source>
        <dbReference type="Pfam" id="PF03446"/>
    </source>
</evidence>
<feature type="domain" description="6-phosphogluconate dehydrogenase NADP-binding" evidence="4">
    <location>
        <begin position="3"/>
        <end position="147"/>
    </location>
</feature>
<dbReference type="PIRSF" id="PIRSF000103">
    <property type="entry name" value="HIBADH"/>
    <property type="match status" value="1"/>
</dbReference>
<dbReference type="InterPro" id="IPR051265">
    <property type="entry name" value="HIBADH-related_NP60_sf"/>
</dbReference>
<proteinExistence type="inferred from homology"/>
<name>A0ABQ4GAB7_9ACTN</name>
<feature type="domain" description="3-hydroxyisobutyrate dehydrogenase-like NAD-binding" evidence="5">
    <location>
        <begin position="159"/>
        <end position="279"/>
    </location>
</feature>
<evidence type="ECO:0000313" key="7">
    <source>
        <dbReference type="Proteomes" id="UP000603904"/>
    </source>
</evidence>
<dbReference type="Proteomes" id="UP000603904">
    <property type="component" value="Unassembled WGS sequence"/>
</dbReference>
<protein>
    <submittedName>
        <fullName evidence="6">3-hydroxyisobutyrate dehydrogenase</fullName>
    </submittedName>
</protein>
<dbReference type="EMBL" id="BOOC01000050">
    <property type="protein sequence ID" value="GIH44024.1"/>
    <property type="molecule type" value="Genomic_DNA"/>
</dbReference>
<keyword evidence="3" id="KW-0520">NAD</keyword>
<dbReference type="InterPro" id="IPR015815">
    <property type="entry name" value="HIBADH-related"/>
</dbReference>
<sequence length="281" mass="29649">MRVAVLGMGRMGRALARRLLAHDFAVAVWNRTPGRAAEVLDAGGEEAATPEAAAAGRDAVLLSLADDEAVREVMERLWGIEPGPVVVDTSTISPAASRAARDLAPGRSYVAAPIAGGPTMVIEGKATALIGGDRALVERLEPIWADVFSSTAYCGEDPGTAVAYKLLNNYLLMSGLAALGEVVATAQALGLDEGLTRALLLQWPTVAPMLHGRLDDLITGDHGGWFTTRLGAKDLRLARMLAAGAGVDLPLARLVERRYEEAAEKGWSDHDIAAVVELLRQ</sequence>
<dbReference type="SUPFAM" id="SSF51735">
    <property type="entry name" value="NAD(P)-binding Rossmann-fold domains"/>
    <property type="match status" value="1"/>
</dbReference>
<dbReference type="InterPro" id="IPR036291">
    <property type="entry name" value="NAD(P)-bd_dom_sf"/>
</dbReference>
<evidence type="ECO:0000256" key="3">
    <source>
        <dbReference type="ARBA" id="ARBA00023027"/>
    </source>
</evidence>
<gene>
    <name evidence="6" type="primary">mmsB</name>
    <name evidence="6" type="ORF">Mco01_70240</name>
</gene>
<evidence type="ECO:0000259" key="5">
    <source>
        <dbReference type="Pfam" id="PF14833"/>
    </source>
</evidence>
<comment type="caution">
    <text evidence="6">The sequence shown here is derived from an EMBL/GenBank/DDBJ whole genome shotgun (WGS) entry which is preliminary data.</text>
</comment>